<evidence type="ECO:0000256" key="4">
    <source>
        <dbReference type="ARBA" id="ARBA00023242"/>
    </source>
</evidence>
<dbReference type="AlphaFoldDB" id="A0AAV4I1G0"/>
<feature type="region of interest" description="Disordered" evidence="7">
    <location>
        <begin position="195"/>
        <end position="285"/>
    </location>
</feature>
<dbReference type="Pfam" id="PF00046">
    <property type="entry name" value="Homeodomain"/>
    <property type="match status" value="1"/>
</dbReference>
<reference evidence="9 10" key="1">
    <citation type="journal article" date="2021" name="Elife">
        <title>Chloroplast acquisition without the gene transfer in kleptoplastic sea slugs, Plakobranchus ocellatus.</title>
        <authorList>
            <person name="Maeda T."/>
            <person name="Takahashi S."/>
            <person name="Yoshida T."/>
            <person name="Shimamura S."/>
            <person name="Takaki Y."/>
            <person name="Nagai Y."/>
            <person name="Toyoda A."/>
            <person name="Suzuki Y."/>
            <person name="Arimoto A."/>
            <person name="Ishii H."/>
            <person name="Satoh N."/>
            <person name="Nishiyama T."/>
            <person name="Hasebe M."/>
            <person name="Maruyama T."/>
            <person name="Minagawa J."/>
            <person name="Obokata J."/>
            <person name="Shigenobu S."/>
        </authorList>
    </citation>
    <scope>NUCLEOTIDE SEQUENCE [LARGE SCALE GENOMIC DNA]</scope>
</reference>
<proteinExistence type="predicted"/>
<feature type="compositionally biased region" description="Acidic residues" evidence="7">
    <location>
        <begin position="200"/>
        <end position="232"/>
    </location>
</feature>
<dbReference type="PROSITE" id="PS50071">
    <property type="entry name" value="HOMEOBOX_2"/>
    <property type="match status" value="1"/>
</dbReference>
<accession>A0AAV4I1G0</accession>
<keyword evidence="4 5" id="KW-0539">Nucleus</keyword>
<dbReference type="EMBL" id="BMAT01009287">
    <property type="protein sequence ID" value="GFS03322.1"/>
    <property type="molecule type" value="Genomic_DNA"/>
</dbReference>
<evidence type="ECO:0000256" key="3">
    <source>
        <dbReference type="ARBA" id="ARBA00023155"/>
    </source>
</evidence>
<evidence type="ECO:0000313" key="10">
    <source>
        <dbReference type="Proteomes" id="UP000762676"/>
    </source>
</evidence>
<dbReference type="PRINTS" id="PR00024">
    <property type="entry name" value="HOMEOBOX"/>
</dbReference>
<dbReference type="PANTHER" id="PTHR24333:SF5">
    <property type="entry name" value="VENT HOMEOBOX"/>
    <property type="match status" value="1"/>
</dbReference>
<evidence type="ECO:0000256" key="1">
    <source>
        <dbReference type="ARBA" id="ARBA00004123"/>
    </source>
</evidence>
<dbReference type="InterPro" id="IPR050848">
    <property type="entry name" value="Homeobox_TF"/>
</dbReference>
<feature type="compositionally biased region" description="Low complexity" evidence="7">
    <location>
        <begin position="45"/>
        <end position="58"/>
    </location>
</feature>
<feature type="compositionally biased region" description="Low complexity" evidence="7">
    <location>
        <begin position="262"/>
        <end position="272"/>
    </location>
</feature>
<evidence type="ECO:0000313" key="9">
    <source>
        <dbReference type="EMBL" id="GFS03322.1"/>
    </source>
</evidence>
<feature type="DNA-binding region" description="Homeobox" evidence="5">
    <location>
        <begin position="281"/>
        <end position="340"/>
    </location>
</feature>
<evidence type="ECO:0000256" key="6">
    <source>
        <dbReference type="RuleBase" id="RU000682"/>
    </source>
</evidence>
<evidence type="ECO:0000256" key="7">
    <source>
        <dbReference type="SAM" id="MobiDB-lite"/>
    </source>
</evidence>
<dbReference type="InterPro" id="IPR020479">
    <property type="entry name" value="HD_metazoa"/>
</dbReference>
<dbReference type="CDD" id="cd00086">
    <property type="entry name" value="homeodomain"/>
    <property type="match status" value="1"/>
</dbReference>
<keyword evidence="3 5" id="KW-0371">Homeobox</keyword>
<dbReference type="GO" id="GO:0003677">
    <property type="term" value="F:DNA binding"/>
    <property type="evidence" value="ECO:0007669"/>
    <property type="project" value="UniProtKB-UniRule"/>
</dbReference>
<comment type="subcellular location">
    <subcellularLocation>
        <location evidence="1 5 6">Nucleus</location>
    </subcellularLocation>
</comment>
<sequence>MLSNEQSEVPSSSSPSSPPPSTVTTKTAKAAKTASRQSPVSPLVSSNISAPVSPSSPSTQPPTRPLNLSTSPDLSAHMTSPQRHSQLLYGGDAAPLNSFLTHNAHCDLPADEKLPNSRVFSRPSFMITDILGSQASSDVSHNQSALFPLSGSNFFKTGVPSLLRGSQPSLLGDPRADLKPSHLASQHFLASIGVSRGDLERDEEDVNVDVDDDDDDDRVDDDGCDDADDNQDDSSTFMSADGKFSEAEDSASETSPKKRKASSTTESSTSSSGLLIKSKKPRKARTAFTDHQLSVLEKTFERQKYLSVQDRMELAAKLNLTDTQVKTWYQNRRTKWKRQTAVGLELLAEAGNYAAVQRMLQTNPYWFNYHPQAAAILSNLDALYFRNPESTVAQSTRPLLPRMFIHGLQQHVSQLPVQAQSSLYSAENRG</sequence>
<dbReference type="PROSITE" id="PS00027">
    <property type="entry name" value="HOMEOBOX_1"/>
    <property type="match status" value="1"/>
</dbReference>
<evidence type="ECO:0000259" key="8">
    <source>
        <dbReference type="PROSITE" id="PS50071"/>
    </source>
</evidence>
<dbReference type="GO" id="GO:0000981">
    <property type="term" value="F:DNA-binding transcription factor activity, RNA polymerase II-specific"/>
    <property type="evidence" value="ECO:0007669"/>
    <property type="project" value="InterPro"/>
</dbReference>
<gene>
    <name evidence="9" type="ORF">ElyMa_004629000</name>
</gene>
<dbReference type="Proteomes" id="UP000762676">
    <property type="component" value="Unassembled WGS sequence"/>
</dbReference>
<dbReference type="Gene3D" id="1.10.10.60">
    <property type="entry name" value="Homeodomain-like"/>
    <property type="match status" value="1"/>
</dbReference>
<feature type="compositionally biased region" description="Polar residues" evidence="7">
    <location>
        <begin position="66"/>
        <end position="84"/>
    </location>
</feature>
<feature type="domain" description="Homeobox" evidence="8">
    <location>
        <begin position="279"/>
        <end position="339"/>
    </location>
</feature>
<protein>
    <submittedName>
        <fullName evidence="9">BarH-like 1 homeobox protein</fullName>
    </submittedName>
</protein>
<name>A0AAV4I1G0_9GAST</name>
<dbReference type="PANTHER" id="PTHR24333">
    <property type="entry name" value="HOMEO BOX HB9 LIKE A-RELATED"/>
    <property type="match status" value="1"/>
</dbReference>
<organism evidence="9 10">
    <name type="scientific">Elysia marginata</name>
    <dbReference type="NCBI Taxonomy" id="1093978"/>
    <lineage>
        <taxon>Eukaryota</taxon>
        <taxon>Metazoa</taxon>
        <taxon>Spiralia</taxon>
        <taxon>Lophotrochozoa</taxon>
        <taxon>Mollusca</taxon>
        <taxon>Gastropoda</taxon>
        <taxon>Heterobranchia</taxon>
        <taxon>Euthyneura</taxon>
        <taxon>Panpulmonata</taxon>
        <taxon>Sacoglossa</taxon>
        <taxon>Placobranchoidea</taxon>
        <taxon>Plakobranchidae</taxon>
        <taxon>Elysia</taxon>
    </lineage>
</organism>
<dbReference type="InterPro" id="IPR009057">
    <property type="entry name" value="Homeodomain-like_sf"/>
</dbReference>
<dbReference type="InterPro" id="IPR001356">
    <property type="entry name" value="HD"/>
</dbReference>
<dbReference type="InterPro" id="IPR017970">
    <property type="entry name" value="Homeobox_CS"/>
</dbReference>
<dbReference type="SMART" id="SM00389">
    <property type="entry name" value="HOX"/>
    <property type="match status" value="1"/>
</dbReference>
<evidence type="ECO:0000256" key="2">
    <source>
        <dbReference type="ARBA" id="ARBA00023125"/>
    </source>
</evidence>
<dbReference type="GO" id="GO:0005634">
    <property type="term" value="C:nucleus"/>
    <property type="evidence" value="ECO:0007669"/>
    <property type="project" value="UniProtKB-SubCell"/>
</dbReference>
<feature type="region of interest" description="Disordered" evidence="7">
    <location>
        <begin position="1"/>
        <end position="84"/>
    </location>
</feature>
<dbReference type="SUPFAM" id="SSF46689">
    <property type="entry name" value="Homeodomain-like"/>
    <property type="match status" value="1"/>
</dbReference>
<evidence type="ECO:0000256" key="5">
    <source>
        <dbReference type="PROSITE-ProRule" id="PRU00108"/>
    </source>
</evidence>
<keyword evidence="2 5" id="KW-0238">DNA-binding</keyword>
<comment type="caution">
    <text evidence="9">The sequence shown here is derived from an EMBL/GenBank/DDBJ whole genome shotgun (WGS) entry which is preliminary data.</text>
</comment>
<feature type="compositionally biased region" description="Low complexity" evidence="7">
    <location>
        <begin position="22"/>
        <end position="35"/>
    </location>
</feature>
<keyword evidence="10" id="KW-1185">Reference proteome</keyword>